<gene>
    <name evidence="1" type="ORF">EUX48_04975</name>
</gene>
<protein>
    <submittedName>
        <fullName evidence="1">Uncharacterized protein</fullName>
    </submittedName>
</protein>
<proteinExistence type="predicted"/>
<dbReference type="Proteomes" id="UP000316888">
    <property type="component" value="Unassembled WGS sequence"/>
</dbReference>
<dbReference type="EMBL" id="SDPB01000012">
    <property type="protein sequence ID" value="TPH23370.1"/>
    <property type="molecule type" value="Genomic_DNA"/>
</dbReference>
<dbReference type="AlphaFoldDB" id="A0A502LGR7"/>
<dbReference type="RefSeq" id="WP_140536131.1">
    <property type="nucleotide sequence ID" value="NZ_SDPB01000012.1"/>
</dbReference>
<evidence type="ECO:0000313" key="1">
    <source>
        <dbReference type="EMBL" id="TPH23370.1"/>
    </source>
</evidence>
<evidence type="ECO:0000313" key="2">
    <source>
        <dbReference type="Proteomes" id="UP000316888"/>
    </source>
</evidence>
<organism evidence="1 2">
    <name type="scientific">Haemophilus haemolyticus</name>
    <dbReference type="NCBI Taxonomy" id="726"/>
    <lineage>
        <taxon>Bacteria</taxon>
        <taxon>Pseudomonadati</taxon>
        <taxon>Pseudomonadota</taxon>
        <taxon>Gammaproteobacteria</taxon>
        <taxon>Pasteurellales</taxon>
        <taxon>Pasteurellaceae</taxon>
        <taxon>Haemophilus</taxon>
    </lineage>
</organism>
<comment type="caution">
    <text evidence="1">The sequence shown here is derived from an EMBL/GenBank/DDBJ whole genome shotgun (WGS) entry which is preliminary data.</text>
</comment>
<sequence>MLGLNKILTKKIILKKEQDQINYLTYFTETASNSKVKKVKFYGFHSNEDFFAFSLDYDKENMRCQKTYQRLSMHLNIRHNKINKKSDMIFVLKEDKVLYFFIIDLKSSNYRDKDTECQLYNSELFINYLISLIKEYHPIENEITALKFIRCVFFPELSLTKRTINLDRNNKKNFEIRGKKHKYLMVPFKMKSILGKDGIECSRSALFEIINNYF</sequence>
<reference evidence="1 2" key="1">
    <citation type="submission" date="2019-01" db="EMBL/GenBank/DDBJ databases">
        <title>Comparative genomic analysis identifies haemin-independent Haemophilus haemolyticus: a formal re-classification of Haemophilus intermedius.</title>
        <authorList>
            <person name="Harris T.M."/>
            <person name="Price E.P."/>
            <person name="Sarovich D.S."/>
            <person name="Norskov-Lauritsen N."/>
            <person name="Beissbarth J."/>
            <person name="Chang A.B."/>
            <person name="Smith-Vaughan H.C."/>
        </authorList>
    </citation>
    <scope>NUCLEOTIDE SEQUENCE [LARGE SCALE GENOMIC DNA]</scope>
    <source>
        <strain evidence="1 2">60824 B Hi-4</strain>
    </source>
</reference>
<name>A0A502LGR7_HAEHA</name>
<accession>A0A502LGR7</accession>